<sequence>MLRSSVAASNGIAPSNPARPKSAPTINRRRLPRSTHTPTASPSTSCGTTRNAASTPISPAEAPNPTTATNGNATPDTADPAAETPIPTHNFPNSGLRGHPIPEPCRRLAPSTTLVHPERTDFTFSRGRDRTGRNRRRQSLGVACRYRS</sequence>
<proteinExistence type="predicted"/>
<dbReference type="EMBL" id="BAAANC010000001">
    <property type="protein sequence ID" value="GAA1509874.1"/>
    <property type="molecule type" value="Genomic_DNA"/>
</dbReference>
<feature type="region of interest" description="Disordered" evidence="1">
    <location>
        <begin position="1"/>
        <end position="148"/>
    </location>
</feature>
<evidence type="ECO:0000313" key="3">
    <source>
        <dbReference type="Proteomes" id="UP001500363"/>
    </source>
</evidence>
<name>A0ABN2A2C5_9ACTN</name>
<protein>
    <submittedName>
        <fullName evidence="2">Uncharacterized protein</fullName>
    </submittedName>
</protein>
<feature type="compositionally biased region" description="Polar residues" evidence="1">
    <location>
        <begin position="46"/>
        <end position="57"/>
    </location>
</feature>
<dbReference type="Proteomes" id="UP001500363">
    <property type="component" value="Unassembled WGS sequence"/>
</dbReference>
<accession>A0ABN2A2C5</accession>
<gene>
    <name evidence="2" type="ORF">GCM10009741_03630</name>
</gene>
<evidence type="ECO:0000313" key="2">
    <source>
        <dbReference type="EMBL" id="GAA1509874.1"/>
    </source>
</evidence>
<evidence type="ECO:0000256" key="1">
    <source>
        <dbReference type="SAM" id="MobiDB-lite"/>
    </source>
</evidence>
<organism evidence="2 3">
    <name type="scientific">Kribbella lupini</name>
    <dbReference type="NCBI Taxonomy" id="291602"/>
    <lineage>
        <taxon>Bacteria</taxon>
        <taxon>Bacillati</taxon>
        <taxon>Actinomycetota</taxon>
        <taxon>Actinomycetes</taxon>
        <taxon>Propionibacteriales</taxon>
        <taxon>Kribbellaceae</taxon>
        <taxon>Kribbella</taxon>
    </lineage>
</organism>
<feature type="compositionally biased region" description="Basic and acidic residues" evidence="1">
    <location>
        <begin position="116"/>
        <end position="132"/>
    </location>
</feature>
<feature type="compositionally biased region" description="Low complexity" evidence="1">
    <location>
        <begin position="34"/>
        <end position="45"/>
    </location>
</feature>
<reference evidence="2 3" key="1">
    <citation type="journal article" date="2019" name="Int. J. Syst. Evol. Microbiol.">
        <title>The Global Catalogue of Microorganisms (GCM) 10K type strain sequencing project: providing services to taxonomists for standard genome sequencing and annotation.</title>
        <authorList>
            <consortium name="The Broad Institute Genomics Platform"/>
            <consortium name="The Broad Institute Genome Sequencing Center for Infectious Disease"/>
            <person name="Wu L."/>
            <person name="Ma J."/>
        </authorList>
    </citation>
    <scope>NUCLEOTIDE SEQUENCE [LARGE SCALE GENOMIC DNA]</scope>
    <source>
        <strain evidence="2 3">JCM 14303</strain>
    </source>
</reference>
<feature type="compositionally biased region" description="Low complexity" evidence="1">
    <location>
        <begin position="59"/>
        <end position="88"/>
    </location>
</feature>
<keyword evidence="3" id="KW-1185">Reference proteome</keyword>
<comment type="caution">
    <text evidence="2">The sequence shown here is derived from an EMBL/GenBank/DDBJ whole genome shotgun (WGS) entry which is preliminary data.</text>
</comment>